<proteinExistence type="predicted"/>
<reference evidence="4" key="1">
    <citation type="submission" date="2021-12" db="EMBL/GenBank/DDBJ databases">
        <authorList>
            <person name="King R."/>
        </authorList>
    </citation>
    <scope>NUCLEOTIDE SEQUENCE</scope>
</reference>
<evidence type="ECO:0000256" key="2">
    <source>
        <dbReference type="SAM" id="MobiDB-lite"/>
    </source>
</evidence>
<evidence type="ECO:0000313" key="5">
    <source>
        <dbReference type="Proteomes" id="UP001153714"/>
    </source>
</evidence>
<feature type="domain" description="EF-hand" evidence="3">
    <location>
        <begin position="29"/>
        <end position="64"/>
    </location>
</feature>
<dbReference type="InterPro" id="IPR011992">
    <property type="entry name" value="EF-hand-dom_pair"/>
</dbReference>
<feature type="region of interest" description="Disordered" evidence="2">
    <location>
        <begin position="1"/>
        <end position="23"/>
    </location>
</feature>
<keyword evidence="5" id="KW-1185">Reference proteome</keyword>
<reference evidence="4" key="2">
    <citation type="submission" date="2022-10" db="EMBL/GenBank/DDBJ databases">
        <authorList>
            <consortium name="ENA_rothamsted_submissions"/>
            <consortium name="culmorum"/>
            <person name="King R."/>
        </authorList>
    </citation>
    <scope>NUCLEOTIDE SEQUENCE</scope>
</reference>
<keyword evidence="1" id="KW-0106">Calcium</keyword>
<dbReference type="EMBL" id="OU893354">
    <property type="protein sequence ID" value="CAG9790621.1"/>
    <property type="molecule type" value="Genomic_DNA"/>
</dbReference>
<organism evidence="4 5">
    <name type="scientific">Diatraea saccharalis</name>
    <name type="common">sugarcane borer</name>
    <dbReference type="NCBI Taxonomy" id="40085"/>
    <lineage>
        <taxon>Eukaryota</taxon>
        <taxon>Metazoa</taxon>
        <taxon>Ecdysozoa</taxon>
        <taxon>Arthropoda</taxon>
        <taxon>Hexapoda</taxon>
        <taxon>Insecta</taxon>
        <taxon>Pterygota</taxon>
        <taxon>Neoptera</taxon>
        <taxon>Endopterygota</taxon>
        <taxon>Lepidoptera</taxon>
        <taxon>Glossata</taxon>
        <taxon>Ditrysia</taxon>
        <taxon>Pyraloidea</taxon>
        <taxon>Crambidae</taxon>
        <taxon>Crambinae</taxon>
        <taxon>Diatraea</taxon>
    </lineage>
</organism>
<sequence>MIRTDTDTVSRFNKVGEKDKNHPVYSDTQIEQVLELALKNTDMNGDGYIDYLEYKISDYKAKKKQEDNLARGLKIDQ</sequence>
<evidence type="ECO:0000313" key="4">
    <source>
        <dbReference type="EMBL" id="CAG9790621.1"/>
    </source>
</evidence>
<dbReference type="AlphaFoldDB" id="A0A9N9R6N6"/>
<dbReference type="SUPFAM" id="SSF47473">
    <property type="entry name" value="EF-hand"/>
    <property type="match status" value="1"/>
</dbReference>
<name>A0A9N9R6N6_9NEOP</name>
<dbReference type="InterPro" id="IPR018247">
    <property type="entry name" value="EF_Hand_1_Ca_BS"/>
</dbReference>
<dbReference type="GO" id="GO:0005509">
    <property type="term" value="F:calcium ion binding"/>
    <property type="evidence" value="ECO:0007669"/>
    <property type="project" value="InterPro"/>
</dbReference>
<evidence type="ECO:0000259" key="3">
    <source>
        <dbReference type="PROSITE" id="PS50222"/>
    </source>
</evidence>
<protein>
    <recommendedName>
        <fullName evidence="3">EF-hand domain-containing protein</fullName>
    </recommendedName>
</protein>
<accession>A0A9N9R6N6</accession>
<feature type="compositionally biased region" description="Basic and acidic residues" evidence="2">
    <location>
        <begin position="1"/>
        <end position="22"/>
    </location>
</feature>
<dbReference type="PROSITE" id="PS00018">
    <property type="entry name" value="EF_HAND_1"/>
    <property type="match status" value="1"/>
</dbReference>
<dbReference type="Proteomes" id="UP001153714">
    <property type="component" value="Chromosome 23"/>
</dbReference>
<dbReference type="PROSITE" id="PS50222">
    <property type="entry name" value="EF_HAND_2"/>
    <property type="match status" value="1"/>
</dbReference>
<gene>
    <name evidence="4" type="ORF">DIATSA_LOCUS8286</name>
</gene>
<dbReference type="InterPro" id="IPR002048">
    <property type="entry name" value="EF_hand_dom"/>
</dbReference>
<evidence type="ECO:0000256" key="1">
    <source>
        <dbReference type="ARBA" id="ARBA00022837"/>
    </source>
</evidence>
<dbReference type="OrthoDB" id="289247at2759"/>
<dbReference type="Gene3D" id="1.10.238.10">
    <property type="entry name" value="EF-hand"/>
    <property type="match status" value="1"/>
</dbReference>